<gene>
    <name evidence="1" type="ordered locus">RPE_0088</name>
</gene>
<dbReference type="KEGG" id="rpe:RPE_0088"/>
<reference evidence="1" key="1">
    <citation type="submission" date="2006-09" db="EMBL/GenBank/DDBJ databases">
        <title>Complete sequence of Rhodopseudomonas palustris BisA53.</title>
        <authorList>
            <consortium name="US DOE Joint Genome Institute"/>
            <person name="Copeland A."/>
            <person name="Lucas S."/>
            <person name="Lapidus A."/>
            <person name="Barry K."/>
            <person name="Detter J.C."/>
            <person name="Glavina del Rio T."/>
            <person name="Hammon N."/>
            <person name="Israni S."/>
            <person name="Dalin E."/>
            <person name="Tice H."/>
            <person name="Pitluck S."/>
            <person name="Chain P."/>
            <person name="Malfatti S."/>
            <person name="Shin M."/>
            <person name="Vergez L."/>
            <person name="Schmutz J."/>
            <person name="Larimer F."/>
            <person name="Land M."/>
            <person name="Hauser L."/>
            <person name="Pelletier D.A."/>
            <person name="Kyrpides N."/>
            <person name="Kim E."/>
            <person name="Harwood C.S."/>
            <person name="Oda Y."/>
            <person name="Richardson P."/>
        </authorList>
    </citation>
    <scope>NUCLEOTIDE SEQUENCE [LARGE SCALE GENOMIC DNA]</scope>
    <source>
        <strain evidence="1">BisA53</strain>
    </source>
</reference>
<name>Q07VI5_RHOP5</name>
<accession>Q07VI5</accession>
<dbReference type="HOGENOM" id="CLU_1814326_0_0_5"/>
<evidence type="ECO:0000313" key="1">
    <source>
        <dbReference type="EMBL" id="ABJ04049.1"/>
    </source>
</evidence>
<organism evidence="1">
    <name type="scientific">Rhodopseudomonas palustris (strain BisA53)</name>
    <dbReference type="NCBI Taxonomy" id="316055"/>
    <lineage>
        <taxon>Bacteria</taxon>
        <taxon>Pseudomonadati</taxon>
        <taxon>Pseudomonadota</taxon>
        <taxon>Alphaproteobacteria</taxon>
        <taxon>Hyphomicrobiales</taxon>
        <taxon>Nitrobacteraceae</taxon>
        <taxon>Rhodopseudomonas</taxon>
    </lineage>
</organism>
<dbReference type="STRING" id="316055.RPE_0088"/>
<proteinExistence type="predicted"/>
<dbReference type="EMBL" id="CP000463">
    <property type="protein sequence ID" value="ABJ04049.1"/>
    <property type="molecule type" value="Genomic_DNA"/>
</dbReference>
<protein>
    <submittedName>
        <fullName evidence="1">Uncharacterized protein</fullName>
    </submittedName>
</protein>
<dbReference type="AlphaFoldDB" id="Q07VI5"/>
<sequence length="142" mass="15860">MAFAMPSRSWPQAQVMATSLRGRPFRELVSYHAEGMSLEATSHALIGTIKRLPARLHAAINEWLDLFRPQGKSAALLNNDCAEVFLTVLERSSRFTSKHGVDPSNETLINLFQVVTLNFALHAQSSARSSARSGFFARIFRR</sequence>